<reference evidence="1 2" key="1">
    <citation type="submission" date="2020-08" db="EMBL/GenBank/DDBJ databases">
        <title>Genomic Encyclopedia of Type Strains, Phase IV (KMG-IV): sequencing the most valuable type-strain genomes for metagenomic binning, comparative biology and taxonomic classification.</title>
        <authorList>
            <person name="Goeker M."/>
        </authorList>
    </citation>
    <scope>NUCLEOTIDE SEQUENCE [LARGE SCALE GENOMIC DNA]</scope>
    <source>
        <strain evidence="1 2">DSM 12252</strain>
    </source>
</reference>
<organism evidence="1 2">
    <name type="scientific">Prosthecobacter vanneervenii</name>
    <dbReference type="NCBI Taxonomy" id="48466"/>
    <lineage>
        <taxon>Bacteria</taxon>
        <taxon>Pseudomonadati</taxon>
        <taxon>Verrucomicrobiota</taxon>
        <taxon>Verrucomicrobiia</taxon>
        <taxon>Verrucomicrobiales</taxon>
        <taxon>Verrucomicrobiaceae</taxon>
        <taxon>Prosthecobacter</taxon>
    </lineage>
</organism>
<dbReference type="EMBL" id="JACHIG010000005">
    <property type="protein sequence ID" value="MBB5033144.1"/>
    <property type="molecule type" value="Genomic_DNA"/>
</dbReference>
<sequence>MQDITPNPTPRERASQLINDYARKRAALIAVTSQTQAEITALTAALNKVASPYQLELDQLEAEAKQLALEHGDDIFADARTLIENGYCLGIRETSAVQVEDEEVAIQMLQRDVKVAETNKATETALACNACLRVHVELDREYIARHYDEAPAWFDQYGIKMVDKVSASLKPAPKPRAKKSTAKLATKEAAELASMKEAA</sequence>
<keyword evidence="2" id="KW-1185">Reference proteome</keyword>
<comment type="caution">
    <text evidence="1">The sequence shown here is derived from an EMBL/GenBank/DDBJ whole genome shotgun (WGS) entry which is preliminary data.</text>
</comment>
<evidence type="ECO:0000313" key="2">
    <source>
        <dbReference type="Proteomes" id="UP000590740"/>
    </source>
</evidence>
<gene>
    <name evidence="1" type="ORF">HNQ65_002727</name>
</gene>
<dbReference type="SUPFAM" id="SSF161266">
    <property type="entry name" value="Gam-like"/>
    <property type="match status" value="1"/>
</dbReference>
<dbReference type="Proteomes" id="UP000590740">
    <property type="component" value="Unassembled WGS sequence"/>
</dbReference>
<dbReference type="RefSeq" id="WP_184340059.1">
    <property type="nucleotide sequence ID" value="NZ_JACHIG010000005.1"/>
</dbReference>
<proteinExistence type="predicted"/>
<protein>
    <submittedName>
        <fullName evidence="1">Uncharacterized protein</fullName>
    </submittedName>
</protein>
<evidence type="ECO:0000313" key="1">
    <source>
        <dbReference type="EMBL" id="MBB5033144.1"/>
    </source>
</evidence>
<name>A0A7W7YBM9_9BACT</name>
<accession>A0A7W7YBM9</accession>
<dbReference type="AlphaFoldDB" id="A0A7W7YBM9"/>